<reference evidence="6 7" key="1">
    <citation type="journal article" date="2004" name="Nat. Biotechnol.">
        <title>Complete genome sequence of the metabolically versatile photosynthetic bacterium Rhodopseudomonas palustris.</title>
        <authorList>
            <person name="Larimer F.W."/>
            <person name="Chain P."/>
            <person name="Hauser L."/>
            <person name="Lamerdin J."/>
            <person name="Malfatti S."/>
            <person name="Do L."/>
            <person name="Land M.L."/>
            <person name="Pelletier D.A."/>
            <person name="Beatty J.T."/>
            <person name="Lang A.S."/>
            <person name="Tabita F.R."/>
            <person name="Gibson J.L."/>
            <person name="Hanson T.E."/>
            <person name="Bobst C."/>
            <person name="Torres J.L."/>
            <person name="Peres C."/>
            <person name="Harrison F.H."/>
            <person name="Gibson J."/>
            <person name="Harwood C.S."/>
        </authorList>
    </citation>
    <scope>NUCLEOTIDE SEQUENCE [LARGE SCALE GENOMIC DNA]</scope>
    <source>
        <strain evidence="7">ATCC BAA-98 / CGA009</strain>
    </source>
</reference>
<dbReference type="EMBL" id="CP116810">
    <property type="protein sequence ID" value="WCL91597.1"/>
    <property type="molecule type" value="Genomic_DNA"/>
</dbReference>
<evidence type="ECO:0000256" key="5">
    <source>
        <dbReference type="SAM" id="Phobius"/>
    </source>
</evidence>
<dbReference type="RefSeq" id="WP_052304833.1">
    <property type="nucleotide sequence ID" value="NZ_CP116810.1"/>
</dbReference>
<keyword evidence="7" id="KW-1185">Reference proteome</keyword>
<evidence type="ECO:0000313" key="7">
    <source>
        <dbReference type="Proteomes" id="UP000001426"/>
    </source>
</evidence>
<evidence type="ECO:0000256" key="1">
    <source>
        <dbReference type="ARBA" id="ARBA00004141"/>
    </source>
</evidence>
<dbReference type="InterPro" id="IPR000292">
    <property type="entry name" value="For/NO2_transpt"/>
</dbReference>
<feature type="transmembrane region" description="Helical" evidence="5">
    <location>
        <begin position="12"/>
        <end position="33"/>
    </location>
</feature>
<feature type="transmembrane region" description="Helical" evidence="5">
    <location>
        <begin position="53"/>
        <end position="78"/>
    </location>
</feature>
<comment type="subcellular location">
    <subcellularLocation>
        <location evidence="1">Membrane</location>
        <topology evidence="1">Multi-pass membrane protein</topology>
    </subcellularLocation>
</comment>
<dbReference type="AlphaFoldDB" id="A0AAE9XYM7"/>
<evidence type="ECO:0000256" key="3">
    <source>
        <dbReference type="ARBA" id="ARBA00022989"/>
    </source>
</evidence>
<evidence type="ECO:0000256" key="2">
    <source>
        <dbReference type="ARBA" id="ARBA00022692"/>
    </source>
</evidence>
<keyword evidence="3 5" id="KW-1133">Transmembrane helix</keyword>
<dbReference type="GeneID" id="70035372"/>
<gene>
    <name evidence="6" type="ORF">TX73_007495</name>
</gene>
<keyword evidence="4 5" id="KW-0472">Membrane</keyword>
<dbReference type="GO" id="GO:0016020">
    <property type="term" value="C:membrane"/>
    <property type="evidence" value="ECO:0007669"/>
    <property type="project" value="UniProtKB-SubCell"/>
</dbReference>
<evidence type="ECO:0008006" key="8">
    <source>
        <dbReference type="Google" id="ProtNLM"/>
    </source>
</evidence>
<dbReference type="Gene3D" id="1.20.1080.10">
    <property type="entry name" value="Glycerol uptake facilitator protein"/>
    <property type="match status" value="1"/>
</dbReference>
<protein>
    <recommendedName>
        <fullName evidence="8">Formate/nitrite transporter</fullName>
    </recommendedName>
</protein>
<keyword evidence="2 5" id="KW-0812">Transmembrane</keyword>
<dbReference type="GO" id="GO:0022857">
    <property type="term" value="F:transmembrane transporter activity"/>
    <property type="evidence" value="ECO:0007669"/>
    <property type="project" value="InterPro"/>
</dbReference>
<evidence type="ECO:0000256" key="4">
    <source>
        <dbReference type="ARBA" id="ARBA00023136"/>
    </source>
</evidence>
<accession>A0AAE9XYM7</accession>
<dbReference type="InterPro" id="IPR023271">
    <property type="entry name" value="Aquaporin-like"/>
</dbReference>
<dbReference type="Pfam" id="PF01226">
    <property type="entry name" value="Form_Nir_trans"/>
    <property type="match status" value="1"/>
</dbReference>
<dbReference type="KEGG" id="rpa:TX73_007495"/>
<organism evidence="6 7">
    <name type="scientific">Rhodopseudomonas palustris (strain ATCC BAA-98 / CGA009)</name>
    <dbReference type="NCBI Taxonomy" id="258594"/>
    <lineage>
        <taxon>Bacteria</taxon>
        <taxon>Pseudomonadati</taxon>
        <taxon>Pseudomonadota</taxon>
        <taxon>Alphaproteobacteria</taxon>
        <taxon>Hyphomicrobiales</taxon>
        <taxon>Nitrobacteraceae</taxon>
        <taxon>Rhodopseudomonas</taxon>
    </lineage>
</organism>
<dbReference type="Proteomes" id="UP000001426">
    <property type="component" value="Chromosome"/>
</dbReference>
<sequence>MVWLLPSAEGSQVWIIVVMTWLVSAGGFMHIVAGSMEAFMLMLDGSVSVVQVFGGFIAPVLIGNVIGGTALFALLTYAQVMKEME</sequence>
<name>A0AAE9XYM7_RHOPA</name>
<proteinExistence type="predicted"/>
<evidence type="ECO:0000313" key="6">
    <source>
        <dbReference type="EMBL" id="WCL91597.1"/>
    </source>
</evidence>